<organism evidence="3 4">
    <name type="scientific">Lupinus luteus</name>
    <name type="common">European yellow lupine</name>
    <dbReference type="NCBI Taxonomy" id="3873"/>
    <lineage>
        <taxon>Eukaryota</taxon>
        <taxon>Viridiplantae</taxon>
        <taxon>Streptophyta</taxon>
        <taxon>Embryophyta</taxon>
        <taxon>Tracheophyta</taxon>
        <taxon>Spermatophyta</taxon>
        <taxon>Magnoliopsida</taxon>
        <taxon>eudicotyledons</taxon>
        <taxon>Gunneridae</taxon>
        <taxon>Pentapetalae</taxon>
        <taxon>rosids</taxon>
        <taxon>fabids</taxon>
        <taxon>Fabales</taxon>
        <taxon>Fabaceae</taxon>
        <taxon>Papilionoideae</taxon>
        <taxon>50 kb inversion clade</taxon>
        <taxon>genistoids sensu lato</taxon>
        <taxon>core genistoids</taxon>
        <taxon>Genisteae</taxon>
        <taxon>Lupinus</taxon>
    </lineage>
</organism>
<evidence type="ECO:0000313" key="3">
    <source>
        <dbReference type="EMBL" id="CAL0318939.1"/>
    </source>
</evidence>
<dbReference type="InterPro" id="IPR004873">
    <property type="entry name" value="BURP_dom"/>
</dbReference>
<dbReference type="SMART" id="SM01045">
    <property type="entry name" value="BURP"/>
    <property type="match status" value="1"/>
</dbReference>
<reference evidence="3 4" key="1">
    <citation type="submission" date="2024-03" db="EMBL/GenBank/DDBJ databases">
        <authorList>
            <person name="Martinez-Hernandez J."/>
        </authorList>
    </citation>
    <scope>NUCLEOTIDE SEQUENCE [LARGE SCALE GENOMIC DNA]</scope>
</reference>
<evidence type="ECO:0000259" key="2">
    <source>
        <dbReference type="PROSITE" id="PS51277"/>
    </source>
</evidence>
<feature type="compositionally biased region" description="Polar residues" evidence="1">
    <location>
        <begin position="133"/>
        <end position="145"/>
    </location>
</feature>
<dbReference type="PANTHER" id="PTHR31236">
    <property type="entry name" value="BURP DOMAIN PROTEIN USPL1-LIKE"/>
    <property type="match status" value="1"/>
</dbReference>
<feature type="compositionally biased region" description="Polar residues" evidence="1">
    <location>
        <begin position="104"/>
        <end position="124"/>
    </location>
</feature>
<evidence type="ECO:0000256" key="1">
    <source>
        <dbReference type="SAM" id="MobiDB-lite"/>
    </source>
</evidence>
<feature type="compositionally biased region" description="Polar residues" evidence="1">
    <location>
        <begin position="18"/>
        <end position="34"/>
    </location>
</feature>
<sequence length="587" mass="64056">MKVELPEQKQVDSDRATPESTQPNHPASYTNTILKHNHLSHHQKLSEPSITRYSTGTHETKQPDYIARYNSASHDSKSNEPYITSYANKPSNEANQPDYLAGHTSVSHGSKSNEPYITSYANKPSNKEESIPAQDSTTPYVTQYGSPEDETEGYVGYPAAYKKKQENGSAAKHSVLNSKSGQELDGKKAAPEANLYHIASATSGTHDSEESIPAEDSTTPYVTQYGSPEDETEGYVGYPAAYKKKQENGSATKHSVLNSKSGQELDGKKAAPEANLHHIASATSGTHDSKESIPAQDSTTPYVTQYGSPEDETEGYVGYPAAYKKKPENGNAAKHSVLNRKSGQELEAWEGVQSSKVDHTEAFKTGFFAVGDLFVGNMMTLKFPVPEISPFLPRKEAKSIPLSMSQLPSVFELFSISQGSTQAKSMRGTLDQCEGEPITGETKICATSLESMLEFVDTIIGSATKRNILTTSHPSASGIPMQKYTILEVQDINAPKWVACHPLPYPYAIYYCHFIATGSKVFKVSLGGENGAKIEALGICHLDTSDWYPGHIIFKLLGFMPGKNAPVCHFFPVKHLMWVPHSSKATV</sequence>
<dbReference type="PANTHER" id="PTHR31236:SF59">
    <property type="entry name" value="BURP DOMAIN PROTEIN"/>
    <property type="match status" value="1"/>
</dbReference>
<name>A0AAV1XCP0_LUPLU</name>
<feature type="compositionally biased region" description="Polar residues" evidence="1">
    <location>
        <begin position="46"/>
        <end position="57"/>
    </location>
</feature>
<feature type="domain" description="BURP" evidence="2">
    <location>
        <begin position="367"/>
        <end position="581"/>
    </location>
</feature>
<feature type="region of interest" description="Disordered" evidence="1">
    <location>
        <begin position="202"/>
        <end position="269"/>
    </location>
</feature>
<comment type="caution">
    <text evidence="3">The sequence shown here is derived from an EMBL/GenBank/DDBJ whole genome shotgun (WGS) entry which is preliminary data.</text>
</comment>
<evidence type="ECO:0000313" key="4">
    <source>
        <dbReference type="Proteomes" id="UP001497480"/>
    </source>
</evidence>
<feature type="compositionally biased region" description="Polar residues" evidence="1">
    <location>
        <begin position="248"/>
        <end position="262"/>
    </location>
</feature>
<dbReference type="InterPro" id="IPR044816">
    <property type="entry name" value="BURP"/>
</dbReference>
<protein>
    <recommendedName>
        <fullName evidence="2">BURP domain-containing protein</fullName>
    </recommendedName>
</protein>
<keyword evidence="4" id="KW-1185">Reference proteome</keyword>
<feature type="region of interest" description="Disordered" evidence="1">
    <location>
        <begin position="1"/>
        <end position="63"/>
    </location>
</feature>
<feature type="compositionally biased region" description="Polar residues" evidence="1">
    <location>
        <begin position="295"/>
        <end position="307"/>
    </location>
</feature>
<proteinExistence type="predicted"/>
<dbReference type="PROSITE" id="PS51277">
    <property type="entry name" value="BURP"/>
    <property type="match status" value="1"/>
</dbReference>
<accession>A0AAV1XCP0</accession>
<dbReference type="EMBL" id="CAXHTB010000014">
    <property type="protein sequence ID" value="CAL0318939.1"/>
    <property type="molecule type" value="Genomic_DNA"/>
</dbReference>
<feature type="region of interest" description="Disordered" evidence="1">
    <location>
        <begin position="165"/>
        <end position="187"/>
    </location>
</feature>
<feature type="region of interest" description="Disordered" evidence="1">
    <location>
        <begin position="88"/>
        <end position="151"/>
    </location>
</feature>
<dbReference type="Pfam" id="PF03181">
    <property type="entry name" value="BURP"/>
    <property type="match status" value="1"/>
</dbReference>
<dbReference type="Proteomes" id="UP001497480">
    <property type="component" value="Unassembled WGS sequence"/>
</dbReference>
<feature type="region of interest" description="Disordered" evidence="1">
    <location>
        <begin position="281"/>
        <end position="315"/>
    </location>
</feature>
<feature type="compositionally biased region" description="Basic and acidic residues" evidence="1">
    <location>
        <begin position="1"/>
        <end position="17"/>
    </location>
</feature>
<gene>
    <name evidence="3" type="ORF">LLUT_LOCUS19999</name>
</gene>
<dbReference type="AlphaFoldDB" id="A0AAV1XCP0"/>
<feature type="compositionally biased region" description="Polar residues" evidence="1">
    <location>
        <begin position="216"/>
        <end position="226"/>
    </location>
</feature>